<name>A0AAW8ZQR7_9XANT</name>
<evidence type="ECO:0000313" key="1">
    <source>
        <dbReference type="EMBL" id="MDV7248531.1"/>
    </source>
</evidence>
<gene>
    <name evidence="1" type="ORF">R4K57_08940</name>
</gene>
<proteinExistence type="predicted"/>
<dbReference type="Proteomes" id="UP001187425">
    <property type="component" value="Unassembled WGS sequence"/>
</dbReference>
<sequence length="69" mass="7475">MDAADSVGHLQPQAALVQTELRQQQCALRIVNHPHAAGGMTDDPVDAGLERMIRLLPVSEMNLQIAHPP</sequence>
<organism evidence="1 2">
    <name type="scientific">Xanthomonas hortorum pv. vitians</name>
    <dbReference type="NCBI Taxonomy" id="83224"/>
    <lineage>
        <taxon>Bacteria</taxon>
        <taxon>Pseudomonadati</taxon>
        <taxon>Pseudomonadota</taxon>
        <taxon>Gammaproteobacteria</taxon>
        <taxon>Lysobacterales</taxon>
        <taxon>Lysobacteraceae</taxon>
        <taxon>Xanthomonas</taxon>
    </lineage>
</organism>
<dbReference type="AlphaFoldDB" id="A0AAW8ZQR7"/>
<dbReference type="RefSeq" id="WP_225307018.1">
    <property type="nucleotide sequence ID" value="NZ_CP060399.1"/>
</dbReference>
<protein>
    <submittedName>
        <fullName evidence="1">Uncharacterized protein</fullName>
    </submittedName>
</protein>
<reference evidence="1 2" key="1">
    <citation type="submission" date="2023-10" db="EMBL/GenBank/DDBJ databases">
        <title>A new tool for lettuce pathogen research.</title>
        <authorList>
            <person name="Horton K.N."/>
            <person name="Cseke L.J."/>
            <person name="Badiwe M."/>
            <person name="Tesfaye D."/>
            <person name="Klein A."/>
            <person name="Su J."/>
            <person name="Potnis N."/>
            <person name="Gassmann W."/>
        </authorList>
    </citation>
    <scope>NUCLEOTIDE SEQUENCE [LARGE SCALE GENOMIC DNA]</scope>
    <source>
        <strain evidence="1 2">JSKH1901</strain>
    </source>
</reference>
<comment type="caution">
    <text evidence="1">The sequence shown here is derived from an EMBL/GenBank/DDBJ whole genome shotgun (WGS) entry which is preliminary data.</text>
</comment>
<accession>A0AAW8ZQR7</accession>
<dbReference type="GeneID" id="71691367"/>
<dbReference type="EMBL" id="JAWMQI010000026">
    <property type="protein sequence ID" value="MDV7248531.1"/>
    <property type="molecule type" value="Genomic_DNA"/>
</dbReference>
<evidence type="ECO:0000313" key="2">
    <source>
        <dbReference type="Proteomes" id="UP001187425"/>
    </source>
</evidence>